<dbReference type="InterPro" id="IPR047045">
    <property type="entry name" value="CobQ_N"/>
</dbReference>
<dbReference type="SUPFAM" id="SSF52317">
    <property type="entry name" value="Class I glutamine amidotransferase-like"/>
    <property type="match status" value="1"/>
</dbReference>
<dbReference type="Gene3D" id="3.40.50.880">
    <property type="match status" value="1"/>
</dbReference>
<dbReference type="InterPro" id="IPR033949">
    <property type="entry name" value="CobQ_GATase1"/>
</dbReference>
<dbReference type="GO" id="GO:0009236">
    <property type="term" value="P:cobalamin biosynthetic process"/>
    <property type="evidence" value="ECO:0007669"/>
    <property type="project" value="UniProtKB-UniPathway"/>
</dbReference>
<dbReference type="NCBIfam" id="NF001989">
    <property type="entry name" value="PRK00784.1"/>
    <property type="match status" value="1"/>
</dbReference>
<dbReference type="InterPro" id="IPR029062">
    <property type="entry name" value="Class_I_gatase-like"/>
</dbReference>
<dbReference type="InterPro" id="IPR004459">
    <property type="entry name" value="CobQ_synth"/>
</dbReference>
<dbReference type="PANTHER" id="PTHR21343">
    <property type="entry name" value="DETHIOBIOTIN SYNTHETASE"/>
    <property type="match status" value="1"/>
</dbReference>
<sequence>MNAMAKLIMVQGTSSNVGKSILVTALCRIFKQDGYKVAPFKSQNMALNAFVTQEGGEIGRAQAVQAEACGIAPSVDMNPILMKPEADSKSQIVVNGKVDRTISAREYYEYAPLLLDTALAALNRLREQNDIVVIEGAGSPAEINLRQREIVNMRIAKTAGAPVLLAGDIDRGGVFASLIGTIDLLEPEERGYVKGYLINKFRGDASLLKPAIDVLEDRTSIPVLGIIPYLRNMAIAQEDSVYLDECKSGLGETDLDIAVIRLPRISNYDDFDALATDGASVRFVSKTGEIGNPDLIIIPGTKSTIPDMEYLWQNGLAETIIKKAGKGTHVLGVCGGYQILGKMIYDPHKTESETTELKGLGLLDTETTFEKEKSTTQVSGQVRFNNGLLADMAGCEVGGYEIHMGRTRLFTAQPAFQITKTPKGPADYLDGASNAEGTVLGTYIHGIFESDSFRRGFLNAIRRYKGIPERQAGYFDRDKEYDKLADIVRASIDMNKIYDILNEGIR</sequence>
<name>A0A644UPF1_9ZZZZ</name>
<proteinExistence type="inferred from homology"/>
<reference evidence="6" key="1">
    <citation type="submission" date="2019-08" db="EMBL/GenBank/DDBJ databases">
        <authorList>
            <person name="Kucharzyk K."/>
            <person name="Murdoch R.W."/>
            <person name="Higgins S."/>
            <person name="Loffler F."/>
        </authorList>
    </citation>
    <scope>NUCLEOTIDE SEQUENCE</scope>
</reference>
<dbReference type="CDD" id="cd01750">
    <property type="entry name" value="GATase1_CobQ"/>
    <property type="match status" value="1"/>
</dbReference>
<evidence type="ECO:0000313" key="6">
    <source>
        <dbReference type="EMBL" id="MPL80900.1"/>
    </source>
</evidence>
<dbReference type="Pfam" id="PF01656">
    <property type="entry name" value="CbiA"/>
    <property type="match status" value="1"/>
</dbReference>
<evidence type="ECO:0000256" key="2">
    <source>
        <dbReference type="ARBA" id="ARBA00022573"/>
    </source>
</evidence>
<evidence type="ECO:0000256" key="1">
    <source>
        <dbReference type="ARBA" id="ARBA00004953"/>
    </source>
</evidence>
<feature type="domain" description="CobB/CobQ-like glutamine amidotransferase" evidence="5">
    <location>
        <begin position="256"/>
        <end position="452"/>
    </location>
</feature>
<dbReference type="NCBIfam" id="TIGR00313">
    <property type="entry name" value="cobQ"/>
    <property type="match status" value="1"/>
</dbReference>
<dbReference type="Pfam" id="PF07685">
    <property type="entry name" value="GATase_3"/>
    <property type="match status" value="1"/>
</dbReference>
<dbReference type="InterPro" id="IPR002586">
    <property type="entry name" value="CobQ/CobB/MinD/ParA_Nub-bd_dom"/>
</dbReference>
<comment type="caution">
    <text evidence="6">The sequence shown here is derived from an EMBL/GenBank/DDBJ whole genome shotgun (WGS) entry which is preliminary data.</text>
</comment>
<dbReference type="PROSITE" id="PS51274">
    <property type="entry name" value="GATASE_COBBQ"/>
    <property type="match status" value="1"/>
</dbReference>
<dbReference type="PROSITE" id="PS51273">
    <property type="entry name" value="GATASE_TYPE_1"/>
    <property type="match status" value="1"/>
</dbReference>
<dbReference type="InterPro" id="IPR027417">
    <property type="entry name" value="P-loop_NTPase"/>
</dbReference>
<dbReference type="CDD" id="cd05389">
    <property type="entry name" value="CobQ_N"/>
    <property type="match status" value="1"/>
</dbReference>
<keyword evidence="2" id="KW-0169">Cobalamin biosynthesis</keyword>
<dbReference type="InterPro" id="IPR011698">
    <property type="entry name" value="GATase_3"/>
</dbReference>
<dbReference type="SUPFAM" id="SSF52540">
    <property type="entry name" value="P-loop containing nucleoside triphosphate hydrolases"/>
    <property type="match status" value="1"/>
</dbReference>
<protein>
    <submittedName>
        <fullName evidence="6">Cobyric acid synthase</fullName>
    </submittedName>
</protein>
<dbReference type="EMBL" id="VSSQ01000143">
    <property type="protein sequence ID" value="MPL80900.1"/>
    <property type="molecule type" value="Genomic_DNA"/>
</dbReference>
<keyword evidence="3" id="KW-0315">Glutamine amidotransferase</keyword>
<dbReference type="PANTHER" id="PTHR21343:SF1">
    <property type="entry name" value="COBYRIC ACID SYNTHASE"/>
    <property type="match status" value="1"/>
</dbReference>
<organism evidence="6">
    <name type="scientific">bioreactor metagenome</name>
    <dbReference type="NCBI Taxonomy" id="1076179"/>
    <lineage>
        <taxon>unclassified sequences</taxon>
        <taxon>metagenomes</taxon>
        <taxon>ecological metagenomes</taxon>
    </lineage>
</organism>
<dbReference type="GO" id="GO:0003824">
    <property type="term" value="F:catalytic activity"/>
    <property type="evidence" value="ECO:0007669"/>
    <property type="project" value="InterPro"/>
</dbReference>
<feature type="domain" description="CobQ/CobB/MinD/ParA nucleotide binding" evidence="4">
    <location>
        <begin position="8"/>
        <end position="237"/>
    </location>
</feature>
<dbReference type="Gene3D" id="3.40.50.300">
    <property type="entry name" value="P-loop containing nucleotide triphosphate hydrolases"/>
    <property type="match status" value="1"/>
</dbReference>
<dbReference type="AlphaFoldDB" id="A0A644UPF1"/>
<gene>
    <name evidence="6" type="primary">cobQ_7</name>
    <name evidence="6" type="ORF">SDC9_26803</name>
</gene>
<dbReference type="UniPathway" id="UPA00148"/>
<evidence type="ECO:0000256" key="3">
    <source>
        <dbReference type="ARBA" id="ARBA00022962"/>
    </source>
</evidence>
<evidence type="ECO:0000259" key="5">
    <source>
        <dbReference type="Pfam" id="PF07685"/>
    </source>
</evidence>
<comment type="pathway">
    <text evidence="1">Cofactor biosynthesis; adenosylcobalamin biosynthesis.</text>
</comment>
<accession>A0A644UPF1</accession>
<dbReference type="HAMAP" id="MF_00028">
    <property type="entry name" value="CobQ"/>
    <property type="match status" value="1"/>
</dbReference>
<evidence type="ECO:0000259" key="4">
    <source>
        <dbReference type="Pfam" id="PF01656"/>
    </source>
</evidence>